<feature type="transmembrane region" description="Helical" evidence="1">
    <location>
        <begin position="135"/>
        <end position="152"/>
    </location>
</feature>
<name>A0A319ESD9_ASPSB</name>
<keyword evidence="3" id="KW-1185">Reference proteome</keyword>
<dbReference type="AlphaFoldDB" id="A0A319ESD9"/>
<evidence type="ECO:0000256" key="1">
    <source>
        <dbReference type="SAM" id="Phobius"/>
    </source>
</evidence>
<accession>A0A319ESD9</accession>
<dbReference type="Proteomes" id="UP000248423">
    <property type="component" value="Unassembled WGS sequence"/>
</dbReference>
<dbReference type="OrthoDB" id="10029326at2759"/>
<dbReference type="STRING" id="1448318.A0A319ESD9"/>
<dbReference type="EMBL" id="KZ826315">
    <property type="protein sequence ID" value="PYI12650.1"/>
    <property type="molecule type" value="Genomic_DNA"/>
</dbReference>
<dbReference type="InterPro" id="IPR050562">
    <property type="entry name" value="FAD_mOase_fung"/>
</dbReference>
<gene>
    <name evidence="2" type="ORF">BO78DRAFT_412850</name>
</gene>
<dbReference type="SUPFAM" id="SSF51905">
    <property type="entry name" value="FAD/NAD(P)-binding domain"/>
    <property type="match status" value="1"/>
</dbReference>
<organism evidence="2 3">
    <name type="scientific">Aspergillus sclerotiicarbonarius (strain CBS 121057 / IBT 28362)</name>
    <dbReference type="NCBI Taxonomy" id="1448318"/>
    <lineage>
        <taxon>Eukaryota</taxon>
        <taxon>Fungi</taxon>
        <taxon>Dikarya</taxon>
        <taxon>Ascomycota</taxon>
        <taxon>Pezizomycotina</taxon>
        <taxon>Eurotiomycetes</taxon>
        <taxon>Eurotiomycetidae</taxon>
        <taxon>Eurotiales</taxon>
        <taxon>Aspergillaceae</taxon>
        <taxon>Aspergillus</taxon>
        <taxon>Aspergillus subgen. Circumdati</taxon>
    </lineage>
</organism>
<keyword evidence="1" id="KW-0472">Membrane</keyword>
<keyword evidence="1" id="KW-1133">Transmembrane helix</keyword>
<dbReference type="PANTHER" id="PTHR47356:SF2">
    <property type="entry name" value="FAD-BINDING DOMAIN-CONTAINING PROTEIN-RELATED"/>
    <property type="match status" value="1"/>
</dbReference>
<evidence type="ECO:0008006" key="4">
    <source>
        <dbReference type="Google" id="ProtNLM"/>
    </source>
</evidence>
<sequence>MELTSAQMTPIIGQGANMALEEAAALTNLLTRLVHQDEVMPTSQQVESLLNRFRQMRVDRAKSTFDTSTSLNRLGTQQGFFWTLISRRVLPYAGDMPAYLGSLFAARGEFCRFLPIPRRSGPGWEMYKSKQRWRPVQMVIVILVAVLSYYWLHLQ</sequence>
<dbReference type="GO" id="GO:0004497">
    <property type="term" value="F:monooxygenase activity"/>
    <property type="evidence" value="ECO:0007669"/>
    <property type="project" value="InterPro"/>
</dbReference>
<proteinExistence type="predicted"/>
<dbReference type="PANTHER" id="PTHR47356">
    <property type="entry name" value="FAD-DEPENDENT MONOOXYGENASE ASQG-RELATED"/>
    <property type="match status" value="1"/>
</dbReference>
<dbReference type="InterPro" id="IPR036188">
    <property type="entry name" value="FAD/NAD-bd_sf"/>
</dbReference>
<keyword evidence="1" id="KW-0812">Transmembrane</keyword>
<dbReference type="Gene3D" id="3.50.50.60">
    <property type="entry name" value="FAD/NAD(P)-binding domain"/>
    <property type="match status" value="1"/>
</dbReference>
<dbReference type="VEuPathDB" id="FungiDB:BO78DRAFT_412850"/>
<evidence type="ECO:0000313" key="3">
    <source>
        <dbReference type="Proteomes" id="UP000248423"/>
    </source>
</evidence>
<protein>
    <recommendedName>
        <fullName evidence="4">FAD-binding domain-containing protein</fullName>
    </recommendedName>
</protein>
<reference evidence="2 3" key="1">
    <citation type="submission" date="2018-02" db="EMBL/GenBank/DDBJ databases">
        <title>The genomes of Aspergillus section Nigri reveals drivers in fungal speciation.</title>
        <authorList>
            <consortium name="DOE Joint Genome Institute"/>
            <person name="Vesth T.C."/>
            <person name="Nybo J."/>
            <person name="Theobald S."/>
            <person name="Brandl J."/>
            <person name="Frisvad J.C."/>
            <person name="Nielsen K.F."/>
            <person name="Lyhne E.K."/>
            <person name="Kogle M.E."/>
            <person name="Kuo A."/>
            <person name="Riley R."/>
            <person name="Clum A."/>
            <person name="Nolan M."/>
            <person name="Lipzen A."/>
            <person name="Salamov A."/>
            <person name="Henrissat B."/>
            <person name="Wiebenga A."/>
            <person name="De vries R.P."/>
            <person name="Grigoriev I.V."/>
            <person name="Mortensen U.H."/>
            <person name="Andersen M.R."/>
            <person name="Baker S.E."/>
        </authorList>
    </citation>
    <scope>NUCLEOTIDE SEQUENCE [LARGE SCALE GENOMIC DNA]</scope>
    <source>
        <strain evidence="2 3">CBS 121057</strain>
    </source>
</reference>
<evidence type="ECO:0000313" key="2">
    <source>
        <dbReference type="EMBL" id="PYI12650.1"/>
    </source>
</evidence>